<evidence type="ECO:0000313" key="6">
    <source>
        <dbReference type="EMBL" id="GGN20274.1"/>
    </source>
</evidence>
<keyword evidence="3" id="KW-0804">Transcription</keyword>
<dbReference type="EMBL" id="BMML01000011">
    <property type="protein sequence ID" value="GGN20274.1"/>
    <property type="molecule type" value="Genomic_DNA"/>
</dbReference>
<comment type="caution">
    <text evidence="6">The sequence shown here is derived from an EMBL/GenBank/DDBJ whole genome shotgun (WGS) entry which is preliminary data.</text>
</comment>
<keyword evidence="2 4" id="KW-0238">DNA-binding</keyword>
<feature type="domain" description="HTH tetR-type" evidence="5">
    <location>
        <begin position="16"/>
        <end position="76"/>
    </location>
</feature>
<dbReference type="GO" id="GO:0003700">
    <property type="term" value="F:DNA-binding transcription factor activity"/>
    <property type="evidence" value="ECO:0007669"/>
    <property type="project" value="TreeGrafter"/>
</dbReference>
<accession>A0A917XGB4</accession>
<dbReference type="Proteomes" id="UP000653411">
    <property type="component" value="Unassembled WGS sequence"/>
</dbReference>
<dbReference type="InterPro" id="IPR001647">
    <property type="entry name" value="HTH_TetR"/>
</dbReference>
<evidence type="ECO:0000256" key="4">
    <source>
        <dbReference type="PROSITE-ProRule" id="PRU00335"/>
    </source>
</evidence>
<evidence type="ECO:0000259" key="5">
    <source>
        <dbReference type="PROSITE" id="PS50977"/>
    </source>
</evidence>
<protein>
    <submittedName>
        <fullName evidence="6">TetR-family transcriptional regulator</fullName>
    </submittedName>
</protein>
<reference evidence="6" key="2">
    <citation type="submission" date="2020-09" db="EMBL/GenBank/DDBJ databases">
        <authorList>
            <person name="Sun Q."/>
            <person name="Zhou Y."/>
        </authorList>
    </citation>
    <scope>NUCLEOTIDE SEQUENCE</scope>
    <source>
        <strain evidence="6">CGMCC 4.7110</strain>
    </source>
</reference>
<dbReference type="InterPro" id="IPR050109">
    <property type="entry name" value="HTH-type_TetR-like_transc_reg"/>
</dbReference>
<gene>
    <name evidence="6" type="ORF">GCM10011578_050720</name>
</gene>
<feature type="DNA-binding region" description="H-T-H motif" evidence="4">
    <location>
        <begin position="39"/>
        <end position="58"/>
    </location>
</feature>
<keyword evidence="1" id="KW-0805">Transcription regulation</keyword>
<dbReference type="InterPro" id="IPR009057">
    <property type="entry name" value="Homeodomain-like_sf"/>
</dbReference>
<dbReference type="PRINTS" id="PR00455">
    <property type="entry name" value="HTHTETR"/>
</dbReference>
<dbReference type="PROSITE" id="PS50977">
    <property type="entry name" value="HTH_TETR_2"/>
    <property type="match status" value="1"/>
</dbReference>
<dbReference type="Gene3D" id="1.10.357.10">
    <property type="entry name" value="Tetracycline Repressor, domain 2"/>
    <property type="match status" value="1"/>
</dbReference>
<dbReference type="GO" id="GO:0000976">
    <property type="term" value="F:transcription cis-regulatory region binding"/>
    <property type="evidence" value="ECO:0007669"/>
    <property type="project" value="TreeGrafter"/>
</dbReference>
<reference evidence="6" key="1">
    <citation type="journal article" date="2014" name="Int. J. Syst. Evol. Microbiol.">
        <title>Complete genome sequence of Corynebacterium casei LMG S-19264T (=DSM 44701T), isolated from a smear-ripened cheese.</title>
        <authorList>
            <consortium name="US DOE Joint Genome Institute (JGI-PGF)"/>
            <person name="Walter F."/>
            <person name="Albersmeier A."/>
            <person name="Kalinowski J."/>
            <person name="Ruckert C."/>
        </authorList>
    </citation>
    <scope>NUCLEOTIDE SEQUENCE</scope>
    <source>
        <strain evidence="6">CGMCC 4.7110</strain>
    </source>
</reference>
<dbReference type="PANTHER" id="PTHR30055">
    <property type="entry name" value="HTH-TYPE TRANSCRIPTIONAL REGULATOR RUTR"/>
    <property type="match status" value="1"/>
</dbReference>
<evidence type="ECO:0000256" key="1">
    <source>
        <dbReference type="ARBA" id="ARBA00023015"/>
    </source>
</evidence>
<evidence type="ECO:0000256" key="3">
    <source>
        <dbReference type="ARBA" id="ARBA00023163"/>
    </source>
</evidence>
<dbReference type="Pfam" id="PF00440">
    <property type="entry name" value="TetR_N"/>
    <property type="match status" value="1"/>
</dbReference>
<organism evidence="6 7">
    <name type="scientific">Streptomyces fuscichromogenes</name>
    <dbReference type="NCBI Taxonomy" id="1324013"/>
    <lineage>
        <taxon>Bacteria</taxon>
        <taxon>Bacillati</taxon>
        <taxon>Actinomycetota</taxon>
        <taxon>Actinomycetes</taxon>
        <taxon>Kitasatosporales</taxon>
        <taxon>Streptomycetaceae</taxon>
        <taxon>Streptomyces</taxon>
    </lineage>
</organism>
<proteinExistence type="predicted"/>
<sequence length="200" mass="21903">MPALPSKPSPPSSADADAETALLDIALDLLIEVGFRWLSPDDIARRAGVNRATVYRRLGSKQDIVRAVVMREIRRERDRALEQVERLADPADRIAYGFALTVMAARNNQVLSKTLAVDTPNTRESVTGETALVLAAGVEFTKDWLLKAAPNLPDAEQPAGLIARFMHSLVLTPDAPPYLTSESELREFAARWLCPMILGG</sequence>
<dbReference type="RefSeq" id="WP_189265097.1">
    <property type="nucleotide sequence ID" value="NZ_BMML01000011.1"/>
</dbReference>
<evidence type="ECO:0000313" key="7">
    <source>
        <dbReference type="Proteomes" id="UP000653411"/>
    </source>
</evidence>
<dbReference type="SUPFAM" id="SSF46689">
    <property type="entry name" value="Homeodomain-like"/>
    <property type="match status" value="1"/>
</dbReference>
<evidence type="ECO:0000256" key="2">
    <source>
        <dbReference type="ARBA" id="ARBA00023125"/>
    </source>
</evidence>
<dbReference type="PANTHER" id="PTHR30055:SF234">
    <property type="entry name" value="HTH-TYPE TRANSCRIPTIONAL REGULATOR BETI"/>
    <property type="match status" value="1"/>
</dbReference>
<name>A0A917XGB4_9ACTN</name>
<dbReference type="AlphaFoldDB" id="A0A917XGB4"/>
<keyword evidence="7" id="KW-1185">Reference proteome</keyword>